<reference evidence="2 3" key="1">
    <citation type="submission" date="2021-01" db="EMBL/GenBank/DDBJ databases">
        <title>Genomic Encyclopedia of Type Strains, Phase IV (KMG-IV): sequencing the most valuable type-strain genomes for metagenomic binning, comparative biology and taxonomic classification.</title>
        <authorList>
            <person name="Goeker M."/>
        </authorList>
    </citation>
    <scope>NUCLEOTIDE SEQUENCE [LARGE SCALE GENOMIC DNA]</scope>
    <source>
        <strain evidence="2 3">DSM 25890</strain>
    </source>
</reference>
<evidence type="ECO:0000313" key="3">
    <source>
        <dbReference type="Proteomes" id="UP001314796"/>
    </source>
</evidence>
<dbReference type="Gene3D" id="3.40.630.30">
    <property type="match status" value="1"/>
</dbReference>
<dbReference type="EC" id="4.2.1.10" evidence="2"/>
<evidence type="ECO:0000313" key="2">
    <source>
        <dbReference type="EMBL" id="MBM7613805.1"/>
    </source>
</evidence>
<dbReference type="EC" id="1.1.1.25" evidence="2"/>
<name>A0ABS2NLI2_9FIRM</name>
<comment type="caution">
    <text evidence="2">The sequence shown here is derived from an EMBL/GenBank/DDBJ whole genome shotgun (WGS) entry which is preliminary data.</text>
</comment>
<protein>
    <submittedName>
        <fullName evidence="2">3-dehydroquinate dehydratase/shikimate dehydrogenase</fullName>
        <ecNumber evidence="2">1.1.1.25</ecNumber>
        <ecNumber evidence="2">4.2.1.10</ecNumber>
    </submittedName>
</protein>
<feature type="domain" description="N-acetyltransferase" evidence="1">
    <location>
        <begin position="11"/>
        <end position="178"/>
    </location>
</feature>
<dbReference type="RefSeq" id="WP_204400070.1">
    <property type="nucleotide sequence ID" value="NZ_JAFBEE010000001.1"/>
</dbReference>
<sequence length="191" mass="22210">METYLLKTKRLGLRRWKESDYAAFREINQDPMVMEFFPRLLTPEESDAMIEKIEENTNKNGFGLYAVELLKTKEFIGFIGLSVPNFDADFTPCVEIGWRLAYSHWGKGYAPEGAQACIEFAFHFLKISEIVSFTSVKNERSIRVMEKLNMKKVKEFMHPNLTPKDPLCTHVLYKIQRDSTDRVVKKGSKNK</sequence>
<dbReference type="GO" id="GO:0003855">
    <property type="term" value="F:3-dehydroquinate dehydratase activity"/>
    <property type="evidence" value="ECO:0007669"/>
    <property type="project" value="UniProtKB-EC"/>
</dbReference>
<keyword evidence="2" id="KW-0456">Lyase</keyword>
<organism evidence="2 3">
    <name type="scientific">Alkaliphilus hydrothermalis</name>
    <dbReference type="NCBI Taxonomy" id="1482730"/>
    <lineage>
        <taxon>Bacteria</taxon>
        <taxon>Bacillati</taxon>
        <taxon>Bacillota</taxon>
        <taxon>Clostridia</taxon>
        <taxon>Peptostreptococcales</taxon>
        <taxon>Natronincolaceae</taxon>
        <taxon>Alkaliphilus</taxon>
    </lineage>
</organism>
<keyword evidence="3" id="KW-1185">Reference proteome</keyword>
<dbReference type="InterPro" id="IPR000182">
    <property type="entry name" value="GNAT_dom"/>
</dbReference>
<accession>A0ABS2NLI2</accession>
<dbReference type="Pfam" id="PF13302">
    <property type="entry name" value="Acetyltransf_3"/>
    <property type="match status" value="1"/>
</dbReference>
<dbReference type="Proteomes" id="UP001314796">
    <property type="component" value="Unassembled WGS sequence"/>
</dbReference>
<dbReference type="EMBL" id="JAFBEE010000001">
    <property type="protein sequence ID" value="MBM7613805.1"/>
    <property type="molecule type" value="Genomic_DNA"/>
</dbReference>
<proteinExistence type="predicted"/>
<dbReference type="PANTHER" id="PTHR43792:SF1">
    <property type="entry name" value="N-ACETYLTRANSFERASE DOMAIN-CONTAINING PROTEIN"/>
    <property type="match status" value="1"/>
</dbReference>
<dbReference type="SUPFAM" id="SSF55729">
    <property type="entry name" value="Acyl-CoA N-acyltransferases (Nat)"/>
    <property type="match status" value="1"/>
</dbReference>
<evidence type="ECO:0000259" key="1">
    <source>
        <dbReference type="PROSITE" id="PS51186"/>
    </source>
</evidence>
<dbReference type="PROSITE" id="PS51186">
    <property type="entry name" value="GNAT"/>
    <property type="match status" value="1"/>
</dbReference>
<dbReference type="PANTHER" id="PTHR43792">
    <property type="entry name" value="GNAT FAMILY, PUTATIVE (AFU_ORTHOLOGUE AFUA_3G00765)-RELATED-RELATED"/>
    <property type="match status" value="1"/>
</dbReference>
<dbReference type="InterPro" id="IPR016181">
    <property type="entry name" value="Acyl_CoA_acyltransferase"/>
</dbReference>
<gene>
    <name evidence="2" type="ORF">JOC73_000313</name>
</gene>
<keyword evidence="2" id="KW-0560">Oxidoreductase</keyword>
<dbReference type="GO" id="GO:0004764">
    <property type="term" value="F:shikimate 3-dehydrogenase (NADP+) activity"/>
    <property type="evidence" value="ECO:0007669"/>
    <property type="project" value="UniProtKB-EC"/>
</dbReference>
<dbReference type="InterPro" id="IPR051531">
    <property type="entry name" value="N-acetyltransferase"/>
</dbReference>